<dbReference type="GO" id="GO:0016020">
    <property type="term" value="C:membrane"/>
    <property type="evidence" value="ECO:0007669"/>
    <property type="project" value="InterPro"/>
</dbReference>
<comment type="caution">
    <text evidence="2">The sequence shown here is derived from an EMBL/GenBank/DDBJ whole genome shotgun (WGS) entry which is preliminary data.</text>
</comment>
<dbReference type="GO" id="GO:0005230">
    <property type="term" value="F:extracellular ligand-gated monoatomic ion channel activity"/>
    <property type="evidence" value="ECO:0007669"/>
    <property type="project" value="InterPro"/>
</dbReference>
<keyword evidence="3" id="KW-1185">Reference proteome</keyword>
<feature type="signal peptide" evidence="1">
    <location>
        <begin position="1"/>
        <end position="24"/>
    </location>
</feature>
<reference evidence="2 3" key="1">
    <citation type="journal article" date="2018" name="Mol. Genet. Genomics">
        <title>The red deer Cervus elaphus genome CerEla1.0: sequencing, annotating, genes, and chromosomes.</title>
        <authorList>
            <person name="Bana N.A."/>
            <person name="Nyiri A."/>
            <person name="Nagy J."/>
            <person name="Frank K."/>
            <person name="Nagy T."/>
            <person name="Steger V."/>
            <person name="Schiller M."/>
            <person name="Lakatos P."/>
            <person name="Sugar L."/>
            <person name="Horn P."/>
            <person name="Barta E."/>
            <person name="Orosz L."/>
        </authorList>
    </citation>
    <scope>NUCLEOTIDE SEQUENCE [LARGE SCALE GENOMIC DNA]</scope>
    <source>
        <strain evidence="2">Hungarian</strain>
    </source>
</reference>
<dbReference type="AlphaFoldDB" id="A0A212D8H6"/>
<accession>A0A212D8H6</accession>
<proteinExistence type="predicted"/>
<feature type="chain" id="PRO_5012916753" evidence="1">
    <location>
        <begin position="25"/>
        <end position="86"/>
    </location>
</feature>
<dbReference type="SUPFAM" id="SSF63712">
    <property type="entry name" value="Nicotinic receptor ligand binding domain-like"/>
    <property type="match status" value="1"/>
</dbReference>
<dbReference type="OrthoDB" id="9949028at2759"/>
<name>A0A212D8H6_CEREH</name>
<organism evidence="2 3">
    <name type="scientific">Cervus elaphus hippelaphus</name>
    <name type="common">European red deer</name>
    <dbReference type="NCBI Taxonomy" id="46360"/>
    <lineage>
        <taxon>Eukaryota</taxon>
        <taxon>Metazoa</taxon>
        <taxon>Chordata</taxon>
        <taxon>Craniata</taxon>
        <taxon>Vertebrata</taxon>
        <taxon>Euteleostomi</taxon>
        <taxon>Mammalia</taxon>
        <taxon>Eutheria</taxon>
        <taxon>Laurasiatheria</taxon>
        <taxon>Artiodactyla</taxon>
        <taxon>Ruminantia</taxon>
        <taxon>Pecora</taxon>
        <taxon>Cervidae</taxon>
        <taxon>Cervinae</taxon>
        <taxon>Cervus</taxon>
    </lineage>
</organism>
<dbReference type="EMBL" id="MKHE01000005">
    <property type="protein sequence ID" value="OWK14533.1"/>
    <property type="molecule type" value="Genomic_DNA"/>
</dbReference>
<dbReference type="Proteomes" id="UP000242450">
    <property type="component" value="Chromosome 5"/>
</dbReference>
<sequence>MTPGALLLLLLGVLGAQLAPGARGSEAEGRLREKLFSGYDSTVRPAQEVGDRVWVSIGLTLAQLISLVRAHPGSCVRPTRRLGAWL</sequence>
<dbReference type="InterPro" id="IPR036734">
    <property type="entry name" value="Neur_chan_lig-bd_sf"/>
</dbReference>
<evidence type="ECO:0000256" key="1">
    <source>
        <dbReference type="SAM" id="SignalP"/>
    </source>
</evidence>
<dbReference type="Gene3D" id="2.70.170.10">
    <property type="entry name" value="Neurotransmitter-gated ion-channel ligand-binding domain"/>
    <property type="match status" value="1"/>
</dbReference>
<evidence type="ECO:0000313" key="2">
    <source>
        <dbReference type="EMBL" id="OWK14533.1"/>
    </source>
</evidence>
<evidence type="ECO:0000313" key="3">
    <source>
        <dbReference type="Proteomes" id="UP000242450"/>
    </source>
</evidence>
<keyword evidence="1" id="KW-0732">Signal</keyword>
<gene>
    <name evidence="2" type="ORF">Celaphus_00000941</name>
</gene>
<protein>
    <submittedName>
        <fullName evidence="2">CHRNB1</fullName>
    </submittedName>
</protein>